<gene>
    <name evidence="1" type="ORF">LARSCL_LOCUS12648</name>
</gene>
<organism evidence="1 2">
    <name type="scientific">Larinioides sclopetarius</name>
    <dbReference type="NCBI Taxonomy" id="280406"/>
    <lineage>
        <taxon>Eukaryota</taxon>
        <taxon>Metazoa</taxon>
        <taxon>Ecdysozoa</taxon>
        <taxon>Arthropoda</taxon>
        <taxon>Chelicerata</taxon>
        <taxon>Arachnida</taxon>
        <taxon>Araneae</taxon>
        <taxon>Araneomorphae</taxon>
        <taxon>Entelegynae</taxon>
        <taxon>Araneoidea</taxon>
        <taxon>Araneidae</taxon>
        <taxon>Larinioides</taxon>
    </lineage>
</organism>
<protein>
    <submittedName>
        <fullName evidence="1">Uncharacterized protein</fullName>
    </submittedName>
</protein>
<comment type="caution">
    <text evidence="1">The sequence shown here is derived from an EMBL/GenBank/DDBJ whole genome shotgun (WGS) entry which is preliminary data.</text>
</comment>
<keyword evidence="2" id="KW-1185">Reference proteome</keyword>
<reference evidence="1 2" key="1">
    <citation type="submission" date="2024-04" db="EMBL/GenBank/DDBJ databases">
        <authorList>
            <person name="Rising A."/>
            <person name="Reimegard J."/>
            <person name="Sonavane S."/>
            <person name="Akerstrom W."/>
            <person name="Nylinder S."/>
            <person name="Hedman E."/>
            <person name="Kallberg Y."/>
        </authorList>
    </citation>
    <scope>NUCLEOTIDE SEQUENCE [LARGE SCALE GENOMIC DNA]</scope>
</reference>
<dbReference type="Proteomes" id="UP001497382">
    <property type="component" value="Unassembled WGS sequence"/>
</dbReference>
<proteinExistence type="predicted"/>
<evidence type="ECO:0000313" key="2">
    <source>
        <dbReference type="Proteomes" id="UP001497382"/>
    </source>
</evidence>
<sequence length="14" mass="1707">MINYIMLLLLLMLL</sequence>
<evidence type="ECO:0000313" key="1">
    <source>
        <dbReference type="EMBL" id="CAL1283510.1"/>
    </source>
</evidence>
<accession>A0AAV2AHP6</accession>
<dbReference type="EMBL" id="CAXIEN010000168">
    <property type="protein sequence ID" value="CAL1283510.1"/>
    <property type="molecule type" value="Genomic_DNA"/>
</dbReference>
<name>A0AAV2AHP6_9ARAC</name>